<keyword evidence="2" id="KW-0540">Nuclease</keyword>
<name>A0ABV7VDK8_9PROT</name>
<reference evidence="3" key="1">
    <citation type="journal article" date="2019" name="Int. J. Syst. Evol. Microbiol.">
        <title>The Global Catalogue of Microorganisms (GCM) 10K type strain sequencing project: providing services to taxonomists for standard genome sequencing and annotation.</title>
        <authorList>
            <consortium name="The Broad Institute Genomics Platform"/>
            <consortium name="The Broad Institute Genome Sequencing Center for Infectious Disease"/>
            <person name="Wu L."/>
            <person name="Ma J."/>
        </authorList>
    </citation>
    <scope>NUCLEOTIDE SEQUENCE [LARGE SCALE GENOMIC DNA]</scope>
    <source>
        <strain evidence="3">KCTC 42182</strain>
    </source>
</reference>
<dbReference type="PANTHER" id="PTHR14859:SF15">
    <property type="entry name" value="ENDONUCLEASE_EXONUCLEASE_PHOSPHATASE DOMAIN-CONTAINING PROTEIN"/>
    <property type="match status" value="1"/>
</dbReference>
<feature type="domain" description="Endonuclease/exonuclease/phosphatase" evidence="1">
    <location>
        <begin position="16"/>
        <end position="226"/>
    </location>
</feature>
<comment type="caution">
    <text evidence="2">The sequence shown here is derived from an EMBL/GenBank/DDBJ whole genome shotgun (WGS) entry which is preliminary data.</text>
</comment>
<dbReference type="SUPFAM" id="SSF56219">
    <property type="entry name" value="DNase I-like"/>
    <property type="match status" value="1"/>
</dbReference>
<evidence type="ECO:0000259" key="1">
    <source>
        <dbReference type="Pfam" id="PF03372"/>
    </source>
</evidence>
<sequence length="254" mass="27838">MSGTERPDDTATVRLLTWNLHAGIGPDGRYDLDRIVTLVRYHDPDIVALQEIDSRGRSGDSPFDVLAASLGSHAAEARTITAPDGYYGHALISRWPLHDVAVHDLSVHRREPRSAIEATVATPWGPLHLAAVHLGLGWRERRAQAAMLAAMAGTARRTTVVLGDFNDWFFFGSVRRALAAVLPARTMHRTFPARRPLLRLDRVYCRPAAALRHSHVDTTARRISDHLPVIADIRLDAGDEAGAAPLPLSLARTA</sequence>
<proteinExistence type="predicted"/>
<dbReference type="Gene3D" id="3.60.10.10">
    <property type="entry name" value="Endonuclease/exonuclease/phosphatase"/>
    <property type="match status" value="1"/>
</dbReference>
<evidence type="ECO:0000313" key="2">
    <source>
        <dbReference type="EMBL" id="MFC3675590.1"/>
    </source>
</evidence>
<dbReference type="InterPro" id="IPR036691">
    <property type="entry name" value="Endo/exonu/phosph_ase_sf"/>
</dbReference>
<organism evidence="2 3">
    <name type="scientific">Ferrovibrio xuzhouensis</name>
    <dbReference type="NCBI Taxonomy" id="1576914"/>
    <lineage>
        <taxon>Bacteria</taxon>
        <taxon>Pseudomonadati</taxon>
        <taxon>Pseudomonadota</taxon>
        <taxon>Alphaproteobacteria</taxon>
        <taxon>Rhodospirillales</taxon>
        <taxon>Rhodospirillaceae</taxon>
        <taxon>Ferrovibrio</taxon>
    </lineage>
</organism>
<dbReference type="InterPro" id="IPR005135">
    <property type="entry name" value="Endo/exonuclease/phosphatase"/>
</dbReference>
<evidence type="ECO:0000313" key="3">
    <source>
        <dbReference type="Proteomes" id="UP001595711"/>
    </source>
</evidence>
<dbReference type="GO" id="GO:0004519">
    <property type="term" value="F:endonuclease activity"/>
    <property type="evidence" value="ECO:0007669"/>
    <property type="project" value="UniProtKB-KW"/>
</dbReference>
<protein>
    <submittedName>
        <fullName evidence="2">Endonuclease/exonuclease/phosphatase family protein</fullName>
    </submittedName>
</protein>
<dbReference type="InterPro" id="IPR051916">
    <property type="entry name" value="GPI-anchor_lipid_remodeler"/>
</dbReference>
<keyword evidence="3" id="KW-1185">Reference proteome</keyword>
<dbReference type="Pfam" id="PF03372">
    <property type="entry name" value="Exo_endo_phos"/>
    <property type="match status" value="1"/>
</dbReference>
<keyword evidence="2" id="KW-0378">Hydrolase</keyword>
<dbReference type="Proteomes" id="UP001595711">
    <property type="component" value="Unassembled WGS sequence"/>
</dbReference>
<dbReference type="RefSeq" id="WP_379724437.1">
    <property type="nucleotide sequence ID" value="NZ_JBHRYJ010000001.1"/>
</dbReference>
<keyword evidence="2" id="KW-0255">Endonuclease</keyword>
<gene>
    <name evidence="2" type="ORF">ACFOOQ_08555</name>
</gene>
<accession>A0ABV7VDK8</accession>
<dbReference type="EMBL" id="JBHRYJ010000001">
    <property type="protein sequence ID" value="MFC3675590.1"/>
    <property type="molecule type" value="Genomic_DNA"/>
</dbReference>
<dbReference type="PANTHER" id="PTHR14859">
    <property type="entry name" value="CALCOFLUOR WHITE HYPERSENSITIVE PROTEIN PRECURSOR"/>
    <property type="match status" value="1"/>
</dbReference>